<sequence length="464" mass="53896">MNIDRKRFGNWVKKERKKKGFKRQEDLVDDVLSQSVISYIESGNGQVSKSKIVYLLKRLGFDEKKIEAFELSSIPEEDTTFLEEIQLRLISAENIIDLVSPDEGMSQLDHLSMPKQDEIHVTVEYLKGKIYYGKKNWSKAFHHFMQSIHTIEQNIYLKKTNLESACYHEIGRMEYSQNKFYSAINYGKKALSHFQNDGERLYYRDLILVSQVIYLEKLNQIGEAQKILDQMNSSPFSHMYLSGTKEAALNAYEVHAKFLQRGKQFPQAINMALKGIELARIDKMYDRSFELWVTLGSIYSEMDKAHLAEICFKTALKLKHQIKRTYLLAYVYTQLGKLYDKKEERDRAEREFQQAIKYSRKTNDVYREIDALSGLGETYLHQQKYEQAVKVLNEALDLAKSHRFSEKTNWLLLLVGQCLVEMGDPDLQNIALDFFYSHLQSIEGGETMIAYSTKRHSAGDPPGG</sequence>
<evidence type="ECO:0000313" key="4">
    <source>
        <dbReference type="EMBL" id="PRZ15473.1"/>
    </source>
</evidence>
<dbReference type="Gene3D" id="1.25.40.10">
    <property type="entry name" value="Tetratricopeptide repeat domain"/>
    <property type="match status" value="2"/>
</dbReference>
<dbReference type="EMBL" id="PVTZ01000004">
    <property type="protein sequence ID" value="PRZ15473.1"/>
    <property type="molecule type" value="Genomic_DNA"/>
</dbReference>
<organism evidence="4 5">
    <name type="scientific">Laceyella sediminis</name>
    <dbReference type="NCBI Taxonomy" id="573074"/>
    <lineage>
        <taxon>Bacteria</taxon>
        <taxon>Bacillati</taxon>
        <taxon>Bacillota</taxon>
        <taxon>Bacilli</taxon>
        <taxon>Bacillales</taxon>
        <taxon>Thermoactinomycetaceae</taxon>
        <taxon>Laceyella</taxon>
    </lineage>
</organism>
<dbReference type="Gene3D" id="1.10.260.40">
    <property type="entry name" value="lambda repressor-like DNA-binding domains"/>
    <property type="match status" value="1"/>
</dbReference>
<dbReference type="PANTHER" id="PTHR12558">
    <property type="entry name" value="CELL DIVISION CYCLE 16,23,27"/>
    <property type="match status" value="1"/>
</dbReference>
<proteinExistence type="predicted"/>
<protein>
    <submittedName>
        <fullName evidence="4">Tetratricopeptide repeat protein</fullName>
    </submittedName>
</protein>
<gene>
    <name evidence="4" type="ORF">CLV36_104198</name>
</gene>
<dbReference type="InterPro" id="IPR011990">
    <property type="entry name" value="TPR-like_helical_dom_sf"/>
</dbReference>
<dbReference type="Pfam" id="PF13181">
    <property type="entry name" value="TPR_8"/>
    <property type="match status" value="2"/>
</dbReference>
<accession>A0ABX5ETP5</accession>
<dbReference type="Proteomes" id="UP000238836">
    <property type="component" value="Unassembled WGS sequence"/>
</dbReference>
<dbReference type="SUPFAM" id="SSF47413">
    <property type="entry name" value="lambda repressor-like DNA-binding domains"/>
    <property type="match status" value="1"/>
</dbReference>
<feature type="repeat" description="TPR" evidence="3">
    <location>
        <begin position="329"/>
        <end position="362"/>
    </location>
</feature>
<evidence type="ECO:0000313" key="5">
    <source>
        <dbReference type="Proteomes" id="UP000238836"/>
    </source>
</evidence>
<reference evidence="4 5" key="1">
    <citation type="submission" date="2018-03" db="EMBL/GenBank/DDBJ databases">
        <title>Genomic Encyclopedia of Archaeal and Bacterial Type Strains, Phase II (KMG-II): from individual species to whole genera.</title>
        <authorList>
            <person name="Goeker M."/>
        </authorList>
    </citation>
    <scope>NUCLEOTIDE SEQUENCE [LARGE SCALE GENOMIC DNA]</scope>
    <source>
        <strain evidence="4 5">RHA1</strain>
    </source>
</reference>
<dbReference type="PANTHER" id="PTHR12558:SF13">
    <property type="entry name" value="CELL DIVISION CYCLE PROTEIN 27 HOMOLOG"/>
    <property type="match status" value="1"/>
</dbReference>
<keyword evidence="5" id="KW-1185">Reference proteome</keyword>
<dbReference type="SUPFAM" id="SSF48452">
    <property type="entry name" value="TPR-like"/>
    <property type="match status" value="2"/>
</dbReference>
<comment type="caution">
    <text evidence="4">The sequence shown here is derived from an EMBL/GenBank/DDBJ whole genome shotgun (WGS) entry which is preliminary data.</text>
</comment>
<evidence type="ECO:0000256" key="1">
    <source>
        <dbReference type="ARBA" id="ARBA00022737"/>
    </source>
</evidence>
<name>A0ABX5ETP5_9BACL</name>
<dbReference type="Pfam" id="PF07719">
    <property type="entry name" value="TPR_2"/>
    <property type="match status" value="1"/>
</dbReference>
<dbReference type="SMART" id="SM00028">
    <property type="entry name" value="TPR"/>
    <property type="match status" value="5"/>
</dbReference>
<evidence type="ECO:0000256" key="2">
    <source>
        <dbReference type="ARBA" id="ARBA00022803"/>
    </source>
</evidence>
<dbReference type="InterPro" id="IPR019734">
    <property type="entry name" value="TPR_rpt"/>
</dbReference>
<dbReference type="RefSeq" id="WP_102992609.1">
    <property type="nucleotide sequence ID" value="NZ_PVTZ01000004.1"/>
</dbReference>
<keyword evidence="2 3" id="KW-0802">TPR repeat</keyword>
<dbReference type="InterPro" id="IPR010982">
    <property type="entry name" value="Lambda_DNA-bd_dom_sf"/>
</dbReference>
<keyword evidence="1" id="KW-0677">Repeat</keyword>
<dbReference type="InterPro" id="IPR013105">
    <property type="entry name" value="TPR_2"/>
</dbReference>
<evidence type="ECO:0000256" key="3">
    <source>
        <dbReference type="PROSITE-ProRule" id="PRU00339"/>
    </source>
</evidence>
<feature type="repeat" description="TPR" evidence="3">
    <location>
        <begin position="369"/>
        <end position="402"/>
    </location>
</feature>
<dbReference type="PROSITE" id="PS50005">
    <property type="entry name" value="TPR"/>
    <property type="match status" value="2"/>
</dbReference>